<keyword evidence="2" id="KW-0813">Transport</keyword>
<proteinExistence type="predicted"/>
<dbReference type="AlphaFoldDB" id="A0A645F9L8"/>
<dbReference type="CDD" id="cd06173">
    <property type="entry name" value="MFS_MefA_like"/>
    <property type="match status" value="1"/>
</dbReference>
<keyword evidence="3" id="KW-1003">Cell membrane</keyword>
<organism evidence="8">
    <name type="scientific">bioreactor metagenome</name>
    <dbReference type="NCBI Taxonomy" id="1076179"/>
    <lineage>
        <taxon>unclassified sequences</taxon>
        <taxon>metagenomes</taxon>
        <taxon>ecological metagenomes</taxon>
    </lineage>
</organism>
<keyword evidence="5 7" id="KW-1133">Transmembrane helix</keyword>
<protein>
    <recommendedName>
        <fullName evidence="9">Major facilitator superfamily (MFS) profile domain-containing protein</fullName>
    </recommendedName>
</protein>
<dbReference type="PANTHER" id="PTHR23513:SF6">
    <property type="entry name" value="MAJOR FACILITATOR SUPERFAMILY ASSOCIATED DOMAIN-CONTAINING PROTEIN"/>
    <property type="match status" value="1"/>
</dbReference>
<gene>
    <name evidence="8" type="ORF">SDC9_157547</name>
</gene>
<dbReference type="PANTHER" id="PTHR23513">
    <property type="entry name" value="INTEGRAL MEMBRANE EFFLUX PROTEIN-RELATED"/>
    <property type="match status" value="1"/>
</dbReference>
<dbReference type="Gene3D" id="1.20.1250.20">
    <property type="entry name" value="MFS general substrate transporter like domains"/>
    <property type="match status" value="1"/>
</dbReference>
<evidence type="ECO:0000256" key="4">
    <source>
        <dbReference type="ARBA" id="ARBA00022692"/>
    </source>
</evidence>
<accession>A0A645F9L8</accession>
<evidence type="ECO:0000256" key="3">
    <source>
        <dbReference type="ARBA" id="ARBA00022475"/>
    </source>
</evidence>
<evidence type="ECO:0000256" key="6">
    <source>
        <dbReference type="ARBA" id="ARBA00023136"/>
    </source>
</evidence>
<evidence type="ECO:0000256" key="2">
    <source>
        <dbReference type="ARBA" id="ARBA00022448"/>
    </source>
</evidence>
<dbReference type="GO" id="GO:0005886">
    <property type="term" value="C:plasma membrane"/>
    <property type="evidence" value="ECO:0007669"/>
    <property type="project" value="UniProtKB-SubCell"/>
</dbReference>
<dbReference type="InterPro" id="IPR036259">
    <property type="entry name" value="MFS_trans_sf"/>
</dbReference>
<evidence type="ECO:0000256" key="5">
    <source>
        <dbReference type="ARBA" id="ARBA00022989"/>
    </source>
</evidence>
<evidence type="ECO:0000256" key="7">
    <source>
        <dbReference type="SAM" id="Phobius"/>
    </source>
</evidence>
<feature type="transmembrane region" description="Helical" evidence="7">
    <location>
        <begin position="262"/>
        <end position="283"/>
    </location>
</feature>
<feature type="transmembrane region" description="Helical" evidence="7">
    <location>
        <begin position="115"/>
        <end position="134"/>
    </location>
</feature>
<feature type="transmembrane region" description="Helical" evidence="7">
    <location>
        <begin position="146"/>
        <end position="167"/>
    </location>
</feature>
<comment type="subcellular location">
    <subcellularLocation>
        <location evidence="1">Cell membrane</location>
        <topology evidence="1">Multi-pass membrane protein</topology>
    </subcellularLocation>
</comment>
<sequence>MASILRSVGAGIQTPAVGAMFPQLVPKDSLTRFQGINQTIGSVSLLLSPAVGGAVLGSFGIEWTFLLDAVTALLAIGVMSRIRTGKIERRGEPSSVVSELAQGIRYTFSHPQLKRIVICYACSFFLITPAAVLTPLLVERSFGSDVWLLTANEMVWTVGALAGGLFVSLRKDFKDKVRTAALCLLGFGVTFALLGVARPFWIYLVVMGMAGFFMPVIATSQTVFIQEITEPSVLGRVFSIVQIISAGSMPAAILLFGPLADIVSVEAILIVTGILLALVGLWYQHGNKPSAKFS</sequence>
<name>A0A645F9L8_9ZZZZ</name>
<evidence type="ECO:0000313" key="8">
    <source>
        <dbReference type="EMBL" id="MPN10252.1"/>
    </source>
</evidence>
<dbReference type="SUPFAM" id="SSF103473">
    <property type="entry name" value="MFS general substrate transporter"/>
    <property type="match status" value="1"/>
</dbReference>
<reference evidence="8" key="1">
    <citation type="submission" date="2019-08" db="EMBL/GenBank/DDBJ databases">
        <authorList>
            <person name="Kucharzyk K."/>
            <person name="Murdoch R.W."/>
            <person name="Higgins S."/>
            <person name="Loffler F."/>
        </authorList>
    </citation>
    <scope>NUCLEOTIDE SEQUENCE</scope>
</reference>
<feature type="transmembrane region" description="Helical" evidence="7">
    <location>
        <begin position="179"/>
        <end position="196"/>
    </location>
</feature>
<evidence type="ECO:0008006" key="9">
    <source>
        <dbReference type="Google" id="ProtNLM"/>
    </source>
</evidence>
<dbReference type="Pfam" id="PF05977">
    <property type="entry name" value="MFS_3"/>
    <property type="match status" value="1"/>
</dbReference>
<dbReference type="EMBL" id="VSSQ01056397">
    <property type="protein sequence ID" value="MPN10252.1"/>
    <property type="molecule type" value="Genomic_DNA"/>
</dbReference>
<feature type="transmembrane region" description="Helical" evidence="7">
    <location>
        <begin position="202"/>
        <end position="225"/>
    </location>
</feature>
<keyword evidence="4 7" id="KW-0812">Transmembrane</keyword>
<keyword evidence="6 7" id="KW-0472">Membrane</keyword>
<feature type="transmembrane region" description="Helical" evidence="7">
    <location>
        <begin position="39"/>
        <end position="57"/>
    </location>
</feature>
<dbReference type="InterPro" id="IPR010290">
    <property type="entry name" value="TM_effector"/>
</dbReference>
<feature type="transmembrane region" description="Helical" evidence="7">
    <location>
        <begin position="237"/>
        <end position="256"/>
    </location>
</feature>
<evidence type="ECO:0000256" key="1">
    <source>
        <dbReference type="ARBA" id="ARBA00004651"/>
    </source>
</evidence>
<comment type="caution">
    <text evidence="8">The sequence shown here is derived from an EMBL/GenBank/DDBJ whole genome shotgun (WGS) entry which is preliminary data.</text>
</comment>
<feature type="transmembrane region" description="Helical" evidence="7">
    <location>
        <begin position="63"/>
        <end position="82"/>
    </location>
</feature>